<keyword evidence="3" id="KW-1185">Reference proteome</keyword>
<protein>
    <submittedName>
        <fullName evidence="2">Uncharacterized protein</fullName>
    </submittedName>
</protein>
<proteinExistence type="predicted"/>
<dbReference type="OrthoDB" id="417598at2759"/>
<evidence type="ECO:0000313" key="3">
    <source>
        <dbReference type="Proteomes" id="UP000663880"/>
    </source>
</evidence>
<evidence type="ECO:0000313" key="2">
    <source>
        <dbReference type="EMBL" id="CAF4751082.1"/>
    </source>
</evidence>
<dbReference type="Proteomes" id="UP000663880">
    <property type="component" value="Unassembled WGS sequence"/>
</dbReference>
<organism evidence="2 3">
    <name type="scientific">Pieris macdunnoughi</name>
    <dbReference type="NCBI Taxonomy" id="345717"/>
    <lineage>
        <taxon>Eukaryota</taxon>
        <taxon>Metazoa</taxon>
        <taxon>Ecdysozoa</taxon>
        <taxon>Arthropoda</taxon>
        <taxon>Hexapoda</taxon>
        <taxon>Insecta</taxon>
        <taxon>Pterygota</taxon>
        <taxon>Neoptera</taxon>
        <taxon>Endopterygota</taxon>
        <taxon>Lepidoptera</taxon>
        <taxon>Glossata</taxon>
        <taxon>Ditrysia</taxon>
        <taxon>Papilionoidea</taxon>
        <taxon>Pieridae</taxon>
        <taxon>Pierinae</taxon>
        <taxon>Pieris</taxon>
    </lineage>
</organism>
<name>A0A821LHM2_9NEOP</name>
<reference evidence="2" key="1">
    <citation type="submission" date="2021-02" db="EMBL/GenBank/DDBJ databases">
        <authorList>
            <person name="Steward A R."/>
        </authorList>
    </citation>
    <scope>NUCLEOTIDE SEQUENCE</scope>
</reference>
<gene>
    <name evidence="2" type="ORF">PMACD_LOCUS687</name>
</gene>
<comment type="caution">
    <text evidence="2">The sequence shown here is derived from an EMBL/GenBank/DDBJ whole genome shotgun (WGS) entry which is preliminary data.</text>
</comment>
<dbReference type="AlphaFoldDB" id="A0A821LHM2"/>
<sequence>MRGPYVVLTVLSQGRYILKLVAGSYGKTTQAAVEYMMPWRGEWTPDVCAAFFESGDDDDDSPSSQQPHAIAESSPDLVSIDQPSCHHMFSVDVLVYVLDRCT</sequence>
<accession>A0A821LHM2</accession>
<feature type="region of interest" description="Disordered" evidence="1">
    <location>
        <begin position="54"/>
        <end position="74"/>
    </location>
</feature>
<evidence type="ECO:0000256" key="1">
    <source>
        <dbReference type="SAM" id="MobiDB-lite"/>
    </source>
</evidence>
<dbReference type="EMBL" id="CAJOBZ010000001">
    <property type="protein sequence ID" value="CAF4751082.1"/>
    <property type="molecule type" value="Genomic_DNA"/>
</dbReference>